<sequence>MKSAFSLKVTNYSNSFYLRLELVSENRTITIEPGVFEGRHRVLLLTGSAEGAKARRDIGNFSSKNYKKSLYFREIYFLIFSR</sequence>
<gene>
    <name evidence="1" type="ORF">BES34_005620</name>
</gene>
<name>A0ABX4YL35_9LEPT</name>
<reference evidence="1" key="1">
    <citation type="submission" date="2018-01" db="EMBL/GenBank/DDBJ databases">
        <title>Genomic characterization of Leptospira inadai serogroup Lyme isolated from captured rat in Brazil and comparative analysis with human reference strain.</title>
        <authorList>
            <person name="Moreno L.Z."/>
            <person name="Loureiro A.P."/>
            <person name="Miraglia F."/>
            <person name="Kremer F.S."/>
            <person name="Eslabao M.R."/>
            <person name="Dellagostin O.A."/>
            <person name="Lilenbaum W."/>
            <person name="Moreno A.M."/>
        </authorList>
    </citation>
    <scope>NUCLEOTIDE SEQUENCE [LARGE SCALE GENOMIC DNA]</scope>
    <source>
        <strain evidence="1">M34/99</strain>
    </source>
</reference>
<comment type="caution">
    <text evidence="1">The sequence shown here is derived from an EMBL/GenBank/DDBJ whole genome shotgun (WGS) entry which is preliminary data.</text>
</comment>
<dbReference type="Proteomes" id="UP000094669">
    <property type="component" value="Unassembled WGS sequence"/>
</dbReference>
<evidence type="ECO:0000313" key="1">
    <source>
        <dbReference type="EMBL" id="PNV75985.1"/>
    </source>
</evidence>
<proteinExistence type="predicted"/>
<accession>A0ABX4YL35</accession>
<evidence type="ECO:0000313" key="2">
    <source>
        <dbReference type="Proteomes" id="UP000094669"/>
    </source>
</evidence>
<organism evidence="1 2">
    <name type="scientific">Leptospira inadai serovar Lyme</name>
    <dbReference type="NCBI Taxonomy" id="293084"/>
    <lineage>
        <taxon>Bacteria</taxon>
        <taxon>Pseudomonadati</taxon>
        <taxon>Spirochaetota</taxon>
        <taxon>Spirochaetia</taxon>
        <taxon>Leptospirales</taxon>
        <taxon>Leptospiraceae</taxon>
        <taxon>Leptospira</taxon>
    </lineage>
</organism>
<dbReference type="EMBL" id="MCRM02000004">
    <property type="protein sequence ID" value="PNV75985.1"/>
    <property type="molecule type" value="Genomic_DNA"/>
</dbReference>
<protein>
    <submittedName>
        <fullName evidence="1">Uncharacterized protein</fullName>
    </submittedName>
</protein>
<keyword evidence="2" id="KW-1185">Reference proteome</keyword>